<comment type="cofactor">
    <cofactor evidence="2">
        <name>Mg(2+)</name>
        <dbReference type="ChEBI" id="CHEBI:18420"/>
    </cofactor>
</comment>
<dbReference type="GO" id="GO:0004386">
    <property type="term" value="F:helicase activity"/>
    <property type="evidence" value="ECO:0007669"/>
    <property type="project" value="UniProtKB-KW"/>
</dbReference>
<dbReference type="GO" id="GO:0005524">
    <property type="term" value="F:ATP binding"/>
    <property type="evidence" value="ECO:0007669"/>
    <property type="project" value="UniProtKB-KW"/>
</dbReference>
<evidence type="ECO:0000313" key="22">
    <source>
        <dbReference type="EMBL" id="EED15535.1"/>
    </source>
</evidence>
<evidence type="ECO:0000256" key="4">
    <source>
        <dbReference type="ARBA" id="ARBA00022723"/>
    </source>
</evidence>
<evidence type="ECO:0000256" key="8">
    <source>
        <dbReference type="ARBA" id="ARBA00022806"/>
    </source>
</evidence>
<dbReference type="InterPro" id="IPR014001">
    <property type="entry name" value="Helicase_ATP-bd"/>
</dbReference>
<evidence type="ECO:0000256" key="11">
    <source>
        <dbReference type="ARBA" id="ARBA00022884"/>
    </source>
</evidence>
<dbReference type="PROSITE" id="PS51192">
    <property type="entry name" value="HELICASE_ATP_BIND_1"/>
    <property type="match status" value="1"/>
</dbReference>
<evidence type="ECO:0000256" key="10">
    <source>
        <dbReference type="ARBA" id="ARBA00022842"/>
    </source>
</evidence>
<evidence type="ECO:0000256" key="2">
    <source>
        <dbReference type="ARBA" id="ARBA00001946"/>
    </source>
</evidence>
<gene>
    <name evidence="22" type="ORF">TSTA_049730</name>
</gene>
<dbReference type="PANTHER" id="PTHR14950">
    <property type="entry name" value="DICER-RELATED"/>
    <property type="match status" value="1"/>
</dbReference>
<keyword evidence="8 22" id="KW-0347">Helicase</keyword>
<dbReference type="Gene3D" id="3.40.50.300">
    <property type="entry name" value="P-loop containing nucleotide triphosphate hydrolases"/>
    <property type="match status" value="2"/>
</dbReference>
<dbReference type="PANTHER" id="PTHR14950:SF37">
    <property type="entry name" value="ENDORIBONUCLEASE DICER"/>
    <property type="match status" value="1"/>
</dbReference>
<accession>B8MLK2</accession>
<dbReference type="InterPro" id="IPR038248">
    <property type="entry name" value="Dicer_dimer_sf"/>
</dbReference>
<dbReference type="GO" id="GO:0005634">
    <property type="term" value="C:nucleus"/>
    <property type="evidence" value="ECO:0007669"/>
    <property type="project" value="TreeGrafter"/>
</dbReference>
<keyword evidence="12" id="KW-0051">Antiviral defense</keyword>
<dbReference type="PROSITE" id="PS50142">
    <property type="entry name" value="RNASE_3_2"/>
    <property type="match status" value="2"/>
</dbReference>
<feature type="domain" description="RNase III" evidence="18">
    <location>
        <begin position="941"/>
        <end position="1081"/>
    </location>
</feature>
<dbReference type="GO" id="GO:0030422">
    <property type="term" value="P:siRNA processing"/>
    <property type="evidence" value="ECO:0007669"/>
    <property type="project" value="TreeGrafter"/>
</dbReference>
<dbReference type="GO" id="GO:0046872">
    <property type="term" value="F:metal ion binding"/>
    <property type="evidence" value="ECO:0007669"/>
    <property type="project" value="UniProtKB-KW"/>
</dbReference>
<dbReference type="InterPro" id="IPR027417">
    <property type="entry name" value="P-loop_NTPase"/>
</dbReference>
<dbReference type="SUPFAM" id="SSF52540">
    <property type="entry name" value="P-loop containing nucleoside triphosphate hydrolases"/>
    <property type="match status" value="1"/>
</dbReference>
<dbReference type="Pfam" id="PF00271">
    <property type="entry name" value="Helicase_C"/>
    <property type="match status" value="1"/>
</dbReference>
<dbReference type="PROSITE" id="PS00517">
    <property type="entry name" value="RNASE_3_1"/>
    <property type="match status" value="1"/>
</dbReference>
<dbReference type="Pfam" id="PF00270">
    <property type="entry name" value="DEAD"/>
    <property type="match status" value="1"/>
</dbReference>
<dbReference type="Pfam" id="PF00636">
    <property type="entry name" value="Ribonuclease_3"/>
    <property type="match status" value="2"/>
</dbReference>
<dbReference type="InterPro" id="IPR011545">
    <property type="entry name" value="DEAD/DEAH_box_helicase_dom"/>
</dbReference>
<proteinExistence type="inferred from homology"/>
<keyword evidence="13" id="KW-0464">Manganese</keyword>
<dbReference type="HOGENOM" id="CLU_000907_4_6_1"/>
<feature type="domain" description="Helicase ATP-binding" evidence="19">
    <location>
        <begin position="31"/>
        <end position="209"/>
    </location>
</feature>
<evidence type="ECO:0000256" key="5">
    <source>
        <dbReference type="ARBA" id="ARBA00022737"/>
    </source>
</evidence>
<evidence type="ECO:0000259" key="17">
    <source>
        <dbReference type="PROSITE" id="PS50137"/>
    </source>
</evidence>
<feature type="domain" description="DRBM" evidence="17">
    <location>
        <begin position="1337"/>
        <end position="1415"/>
    </location>
</feature>
<keyword evidence="5" id="KW-0677">Repeat</keyword>
<dbReference type="Gene3D" id="3.30.160.380">
    <property type="entry name" value="Dicer dimerisation domain"/>
    <property type="match status" value="1"/>
</dbReference>
<name>B8MLK2_TALSN</name>
<dbReference type="VEuPathDB" id="FungiDB:TSTA_049730"/>
<evidence type="ECO:0000313" key="23">
    <source>
        <dbReference type="Proteomes" id="UP000001745"/>
    </source>
</evidence>
<dbReference type="GO" id="GO:0050688">
    <property type="term" value="P:regulation of defense response to virus"/>
    <property type="evidence" value="ECO:0007669"/>
    <property type="project" value="UniProtKB-KW"/>
</dbReference>
<dbReference type="InterPro" id="IPR005034">
    <property type="entry name" value="Dicer_dimerisation"/>
</dbReference>
<dbReference type="Gene3D" id="1.10.1520.10">
    <property type="entry name" value="Ribonuclease III domain"/>
    <property type="match status" value="2"/>
</dbReference>
<comment type="function">
    <text evidence="14">Dicer-like endonuclease involved in cleaving double-stranded RNA in the RNA interference (RNAi) pathway. Produces 21 to 25 bp dsRNAs (siRNAs) which target the selective destruction of homologous RNAs leading to sequence-specific suppression of gene expression, called post-transcriptional gene silencing (PTGS). Part of a broad host defense response against viral infection and transposons.</text>
</comment>
<dbReference type="CDD" id="cd00593">
    <property type="entry name" value="RIBOc"/>
    <property type="match status" value="2"/>
</dbReference>
<evidence type="ECO:0000256" key="14">
    <source>
        <dbReference type="ARBA" id="ARBA00025403"/>
    </source>
</evidence>
<dbReference type="InterPro" id="IPR000999">
    <property type="entry name" value="RNase_III_dom"/>
</dbReference>
<feature type="domain" description="Helicase C-terminal" evidence="20">
    <location>
        <begin position="377"/>
        <end position="551"/>
    </location>
</feature>
<dbReference type="EMBL" id="EQ962657">
    <property type="protein sequence ID" value="EED15535.1"/>
    <property type="molecule type" value="Genomic_DNA"/>
</dbReference>
<evidence type="ECO:0000259" key="21">
    <source>
        <dbReference type="PROSITE" id="PS51327"/>
    </source>
</evidence>
<dbReference type="SMART" id="SM00490">
    <property type="entry name" value="HELICc"/>
    <property type="match status" value="1"/>
</dbReference>
<evidence type="ECO:0000256" key="15">
    <source>
        <dbReference type="PROSITE-ProRule" id="PRU00657"/>
    </source>
</evidence>
<organism evidence="22 23">
    <name type="scientific">Talaromyces stipitatus (strain ATCC 10500 / CBS 375.48 / QM 6759 / NRRL 1006)</name>
    <name type="common">Penicillium stipitatum</name>
    <dbReference type="NCBI Taxonomy" id="441959"/>
    <lineage>
        <taxon>Eukaryota</taxon>
        <taxon>Fungi</taxon>
        <taxon>Dikarya</taxon>
        <taxon>Ascomycota</taxon>
        <taxon>Pezizomycotina</taxon>
        <taxon>Eurotiomycetes</taxon>
        <taxon>Eurotiomycetidae</taxon>
        <taxon>Eurotiales</taxon>
        <taxon>Trichocomaceae</taxon>
        <taxon>Talaromyces</taxon>
        <taxon>Talaromyces sect. Talaromyces</taxon>
    </lineage>
</organism>
<dbReference type="SUPFAM" id="SSF54768">
    <property type="entry name" value="dsRNA-binding domain-like"/>
    <property type="match status" value="1"/>
</dbReference>
<dbReference type="OrthoDB" id="416741at2759"/>
<dbReference type="GO" id="GO:0004525">
    <property type="term" value="F:ribonuclease III activity"/>
    <property type="evidence" value="ECO:0007669"/>
    <property type="project" value="InterPro"/>
</dbReference>
<dbReference type="InterPro" id="IPR001650">
    <property type="entry name" value="Helicase_C-like"/>
</dbReference>
<protein>
    <submittedName>
        <fullName evidence="22">RNA helicase/RNAse III, putative</fullName>
    </submittedName>
</protein>
<keyword evidence="4" id="KW-0479">Metal-binding</keyword>
<dbReference type="GO" id="GO:0003723">
    <property type="term" value="F:RNA binding"/>
    <property type="evidence" value="ECO:0007669"/>
    <property type="project" value="UniProtKB-UniRule"/>
</dbReference>
<dbReference type="InParanoid" id="B8MLK2"/>
<comment type="similarity">
    <text evidence="15">Belongs to the helicase family. Dicer subfamily.</text>
</comment>
<evidence type="ECO:0000256" key="1">
    <source>
        <dbReference type="ARBA" id="ARBA00001936"/>
    </source>
</evidence>
<dbReference type="GeneID" id="8108737"/>
<reference evidence="23" key="1">
    <citation type="journal article" date="2015" name="Genome Announc.">
        <title>Genome sequence of the AIDS-associated pathogen Penicillium marneffei (ATCC18224) and its near taxonomic relative Talaromyces stipitatus (ATCC10500).</title>
        <authorList>
            <person name="Nierman W.C."/>
            <person name="Fedorova-Abrams N.D."/>
            <person name="Andrianopoulos A."/>
        </authorList>
    </citation>
    <scope>NUCLEOTIDE SEQUENCE [LARGE SCALE GENOMIC DNA]</scope>
    <source>
        <strain evidence="23">ATCC 10500 / CBS 375.48 / QM 6759 / NRRL 1006</strain>
    </source>
</reference>
<feature type="domain" description="Dicer dsRNA-binding fold" evidence="21">
    <location>
        <begin position="571"/>
        <end position="668"/>
    </location>
</feature>
<dbReference type="GO" id="GO:0005737">
    <property type="term" value="C:cytoplasm"/>
    <property type="evidence" value="ECO:0007669"/>
    <property type="project" value="TreeGrafter"/>
</dbReference>
<evidence type="ECO:0000256" key="13">
    <source>
        <dbReference type="ARBA" id="ARBA00023211"/>
    </source>
</evidence>
<dbReference type="Proteomes" id="UP000001745">
    <property type="component" value="Unassembled WGS sequence"/>
</dbReference>
<evidence type="ECO:0000259" key="19">
    <source>
        <dbReference type="PROSITE" id="PS51192"/>
    </source>
</evidence>
<dbReference type="InterPro" id="IPR014720">
    <property type="entry name" value="dsRBD_dom"/>
</dbReference>
<dbReference type="PROSITE" id="PS50137">
    <property type="entry name" value="DS_RBD"/>
    <property type="match status" value="1"/>
</dbReference>
<dbReference type="SMART" id="SM00535">
    <property type="entry name" value="RIBOc"/>
    <property type="match status" value="2"/>
</dbReference>
<dbReference type="OMA" id="HFCAVIP"/>
<evidence type="ECO:0000259" key="20">
    <source>
        <dbReference type="PROSITE" id="PS51194"/>
    </source>
</evidence>
<evidence type="ECO:0000256" key="7">
    <source>
        <dbReference type="ARBA" id="ARBA00022801"/>
    </source>
</evidence>
<evidence type="ECO:0000256" key="16">
    <source>
        <dbReference type="SAM" id="MobiDB-lite"/>
    </source>
</evidence>
<keyword evidence="10" id="KW-0460">Magnesium</keyword>
<dbReference type="PROSITE" id="PS51194">
    <property type="entry name" value="HELICASE_CTER"/>
    <property type="match status" value="1"/>
</dbReference>
<dbReference type="Pfam" id="PF03368">
    <property type="entry name" value="Dicer_dimer"/>
    <property type="match status" value="1"/>
</dbReference>
<evidence type="ECO:0000256" key="3">
    <source>
        <dbReference type="ARBA" id="ARBA00022721"/>
    </source>
</evidence>
<keyword evidence="7" id="KW-0378">Hydrolase</keyword>
<evidence type="ECO:0000256" key="9">
    <source>
        <dbReference type="ARBA" id="ARBA00022840"/>
    </source>
</evidence>
<evidence type="ECO:0000259" key="18">
    <source>
        <dbReference type="PROSITE" id="PS50142"/>
    </source>
</evidence>
<dbReference type="SUPFAM" id="SSF69065">
    <property type="entry name" value="RNase III domain-like"/>
    <property type="match status" value="2"/>
</dbReference>
<keyword evidence="11 15" id="KW-0694">RNA-binding</keyword>
<feature type="domain" description="RNase III" evidence="18">
    <location>
        <begin position="1124"/>
        <end position="1306"/>
    </location>
</feature>
<sequence length="1420" mass="160806">MTRGSPGDGSEPLSAMDKPNNIKPRAYQQEMLAESLRQNTIVAMETGSGKTQIAVLRIQEELSRCSPKKLVWFLTPTVALAEQQYTVISKQLPIYQSRLLLGSDNVDHWSTQQIWDKILLNIRIVVSTPQVLLDAMCHGFVKLSGLSLLVFDEAHRCVKASPFNGIMRLYHHARKSGLDELPAILGLTATPATKATAEAVKLLEDNLHAICRTPVIEREELLKWTHKPELSIVTYSSQSDQTTEILKGLDDILELTLADIENDPYVKSLRAKKDDKKSQEILIKLLDSGKTFTRKEIMSLAQRAQVINAELGSWAADVFVVTCAEKFIEAAVHRSDNNIFRQWEDAEKIYMMQYLSMLPAIAKTRVWGSVPDHISQKAKSLITTIANTYNPGYRVIVFAEQRATVIMLAHLLSVHPLTKGIVTKYFLGNSNYANRKSNITELSTLVEQKDVLTELRVGKTNVLIATNVLEEGIDVPACNIVICFDPPKDLRSFIQRRGRARDRQSRLVLFIDGNDDDGLAKWESMEEKLKEIYADNMRELKEIKALEDIEEESTEILKVPSTEAVLNHQNAQPFLAHFCATVSYAHTTNQPEYIIERQEVSLGFTQITAKVVLPSYIDPSLRVAFSKSKWRTEKAAKRDAAFQAYIALYDAGMVDDNLMPIHRKKYADAVTTAQEKKPKLIEVSECWNPWNDIAQLRRDDMPLIPTRVYFNQPNPLGIPDMMLLLPTRIPSDCEFVLFWNQKITLKVKICNDRNTRLGFDSEQATRFTHDMFLAAYQNKVVPTKSDYITLFWPSGALEMPVEKWLASITGTMGPFTRHGHLFTKEQMRELGMARTSEKYSRPFFIEQIVETSTDDVEIQDADTSSNAVEPNSEPHFKGTTLPKRTDFLHQIAQSEQLPLAHTSQQLEPVRLCHIDRLPAKFSKFALFIPSITHKIEVLFIAERLARTVLSRVKFENLSHVLTAISASSAQEEHDYQRYEFLGDSLLKLITSIHLVVKKPLWHEGLLSAEKDTIVSNGRLHRTALDLGLDKFILTKSFTGRKWRPNYISQFETVTEEKRQMSTKTLADVVEALLGAAFLDGGYEKLESCAKIFLPEQTWTSISDDMRTLYEVALVSNQASSHPKLGQMEEILGYKFNKPSILFEALTHPCANDGAPTYQRLEFLGDSLLDHFVVQEFFNHPEKISHQDMHLMRTAVVNAHFLGFLCQSLYITEERSEPVSPGKAHISTISTEHKIYLWQLMRHGASWEITNAQQETKARYEAWGPAVHDALMHSNKYPWADLFRINASKFFSDMVESLLGAIFVDSKGSLDASRQFLERISLLPCLRRIIREEVLILHPFNQLHEAAISDKVQISHSVEKRLPTSPGFEDVVREDGLVFICSVKVAGEEIVRVENGVNKLEAEARAAGMAADILRARMAAA</sequence>
<dbReference type="RefSeq" id="XP_002485488.1">
    <property type="nucleotide sequence ID" value="XM_002485443.1"/>
</dbReference>
<dbReference type="eggNOG" id="KOG0701">
    <property type="taxonomic scope" value="Eukaryota"/>
</dbReference>
<evidence type="ECO:0000256" key="12">
    <source>
        <dbReference type="ARBA" id="ARBA00023118"/>
    </source>
</evidence>
<keyword evidence="9" id="KW-0067">ATP-binding</keyword>
<dbReference type="PhylomeDB" id="B8MLK2"/>
<keyword evidence="6" id="KW-0547">Nucleotide-binding</keyword>
<dbReference type="SMART" id="SM00487">
    <property type="entry name" value="DEXDc"/>
    <property type="match status" value="1"/>
</dbReference>
<keyword evidence="23" id="KW-1185">Reference proteome</keyword>
<keyword evidence="3" id="KW-0930">Antiviral protein</keyword>
<dbReference type="InterPro" id="IPR036389">
    <property type="entry name" value="RNase_III_sf"/>
</dbReference>
<feature type="region of interest" description="Disordered" evidence="16">
    <location>
        <begin position="1"/>
        <end position="20"/>
    </location>
</feature>
<dbReference type="GO" id="GO:0051607">
    <property type="term" value="P:defense response to virus"/>
    <property type="evidence" value="ECO:0007669"/>
    <property type="project" value="UniProtKB-KW"/>
</dbReference>
<dbReference type="STRING" id="441959.B8MLK2"/>
<evidence type="ECO:0000256" key="6">
    <source>
        <dbReference type="ARBA" id="ARBA00022741"/>
    </source>
</evidence>
<comment type="cofactor">
    <cofactor evidence="1">
        <name>Mn(2+)</name>
        <dbReference type="ChEBI" id="CHEBI:29035"/>
    </cofactor>
</comment>
<dbReference type="PROSITE" id="PS51327">
    <property type="entry name" value="DICER_DSRBF"/>
    <property type="match status" value="1"/>
</dbReference>